<dbReference type="InterPro" id="IPR017741">
    <property type="entry name" value="FAD-dependent_OxRdtase_HpnW"/>
</dbReference>
<comment type="similarity">
    <text evidence="2">Belongs to the DadA oxidoreductase family.</text>
</comment>
<dbReference type="Proteomes" id="UP001596425">
    <property type="component" value="Unassembled WGS sequence"/>
</dbReference>
<keyword evidence="4" id="KW-0560">Oxidoreductase</keyword>
<dbReference type="InterPro" id="IPR036188">
    <property type="entry name" value="FAD/NAD-bd_sf"/>
</dbReference>
<accession>A0ABW1YM62</accession>
<keyword evidence="7" id="KW-1185">Reference proteome</keyword>
<dbReference type="Gene3D" id="3.50.50.60">
    <property type="entry name" value="FAD/NAD(P)-binding domain"/>
    <property type="match status" value="1"/>
</dbReference>
<dbReference type="EMBL" id="JBHSVR010000001">
    <property type="protein sequence ID" value="MFC6632677.1"/>
    <property type="molecule type" value="Genomic_DNA"/>
</dbReference>
<evidence type="ECO:0000256" key="4">
    <source>
        <dbReference type="ARBA" id="ARBA00023002"/>
    </source>
</evidence>
<keyword evidence="3" id="KW-0285">Flavoprotein</keyword>
<evidence type="ECO:0000256" key="2">
    <source>
        <dbReference type="ARBA" id="ARBA00009410"/>
    </source>
</evidence>
<reference evidence="7" key="1">
    <citation type="journal article" date="2019" name="Int. J. Syst. Evol. Microbiol.">
        <title>The Global Catalogue of Microorganisms (GCM) 10K type strain sequencing project: providing services to taxonomists for standard genome sequencing and annotation.</title>
        <authorList>
            <consortium name="The Broad Institute Genomics Platform"/>
            <consortium name="The Broad Institute Genome Sequencing Center for Infectious Disease"/>
            <person name="Wu L."/>
            <person name="Ma J."/>
        </authorList>
    </citation>
    <scope>NUCLEOTIDE SEQUENCE [LARGE SCALE GENOMIC DNA]</scope>
    <source>
        <strain evidence="7">CGMCC 1.13718</strain>
    </source>
</reference>
<organism evidence="6 7">
    <name type="scientific">Microbulbifer taiwanensis</name>
    <dbReference type="NCBI Taxonomy" id="986746"/>
    <lineage>
        <taxon>Bacteria</taxon>
        <taxon>Pseudomonadati</taxon>
        <taxon>Pseudomonadota</taxon>
        <taxon>Gammaproteobacteria</taxon>
        <taxon>Cellvibrionales</taxon>
        <taxon>Microbulbiferaceae</taxon>
        <taxon>Microbulbifer</taxon>
    </lineage>
</organism>
<dbReference type="RefSeq" id="WP_193191986.1">
    <property type="nucleotide sequence ID" value="NZ_JACZFR010000025.1"/>
</dbReference>
<sequence length="394" mass="42907">MKFDLAIVGAGVLGSFAALRALHSGKKVLLLEAGERARGATVRNFGQIIPSGMAPGTWRGLGLRSLEIYRSLEPKMDGALWQQGSLYIASSPEEATLLEEMQDINRDTGVESELLTPAQCLARIPALQPGYCCGGLFYPREMSAESGLLMPRLWQLLAADPNLTLKPATAVAGVEESGDGATVTTAVGERFSCRQVLVCCGHLLNRLFPQHLQIDTVQISKLQMLRTEPLKPVKIPGNLLTGLSIRRYDAFKSCPSYRSLPDSGLDPRYGELGIHMLFRQSADGSLIVGDSHEYFSAQGVDSLDYEIRQDINDLMLAEAQRILALPQWKITRAWNGFYSQENQRGVLLKSISPAVHLATGIGGKGMSTGPALMERAVDSLLAGRPLEECLEQIQ</sequence>
<comment type="caution">
    <text evidence="6">The sequence shown here is derived from an EMBL/GenBank/DDBJ whole genome shotgun (WGS) entry which is preliminary data.</text>
</comment>
<comment type="cofactor">
    <cofactor evidence="1">
        <name>FAD</name>
        <dbReference type="ChEBI" id="CHEBI:57692"/>
    </cofactor>
</comment>
<feature type="domain" description="FAD dependent oxidoreductase" evidence="5">
    <location>
        <begin position="4"/>
        <end position="372"/>
    </location>
</feature>
<dbReference type="PANTHER" id="PTHR13847:SF286">
    <property type="entry name" value="D-AMINO ACID DEHYDROGENASE"/>
    <property type="match status" value="1"/>
</dbReference>
<dbReference type="PANTHER" id="PTHR13847">
    <property type="entry name" value="SARCOSINE DEHYDROGENASE-RELATED"/>
    <property type="match status" value="1"/>
</dbReference>
<evidence type="ECO:0000313" key="7">
    <source>
        <dbReference type="Proteomes" id="UP001596425"/>
    </source>
</evidence>
<evidence type="ECO:0000259" key="5">
    <source>
        <dbReference type="Pfam" id="PF01266"/>
    </source>
</evidence>
<gene>
    <name evidence="6" type="ORF">ACFQBM_05270</name>
</gene>
<protein>
    <submittedName>
        <fullName evidence="6">TIGR03364 family FAD-dependent oxidoreductase</fullName>
    </submittedName>
</protein>
<evidence type="ECO:0000256" key="1">
    <source>
        <dbReference type="ARBA" id="ARBA00001974"/>
    </source>
</evidence>
<name>A0ABW1YM62_9GAMM</name>
<dbReference type="SUPFAM" id="SSF51905">
    <property type="entry name" value="FAD/NAD(P)-binding domain"/>
    <property type="match status" value="1"/>
</dbReference>
<evidence type="ECO:0000256" key="3">
    <source>
        <dbReference type="ARBA" id="ARBA00022630"/>
    </source>
</evidence>
<dbReference type="NCBIfam" id="TIGR03364">
    <property type="entry name" value="HpnW_proposed"/>
    <property type="match status" value="1"/>
</dbReference>
<evidence type="ECO:0000313" key="6">
    <source>
        <dbReference type="EMBL" id="MFC6632677.1"/>
    </source>
</evidence>
<dbReference type="Pfam" id="PF01266">
    <property type="entry name" value="DAO"/>
    <property type="match status" value="1"/>
</dbReference>
<dbReference type="InterPro" id="IPR006076">
    <property type="entry name" value="FAD-dep_OxRdtase"/>
</dbReference>
<dbReference type="Gene3D" id="3.30.9.10">
    <property type="entry name" value="D-Amino Acid Oxidase, subunit A, domain 2"/>
    <property type="match status" value="1"/>
</dbReference>
<proteinExistence type="inferred from homology"/>